<sequence>MAIRYKTCPKCGHTRSDNDPANSDRCANCGIIYEKWLKQRFKSANHTTEHRESESRHRGRELFDYLLYVNPATDSMVFYGRVLIYLIFFIWGWSFILMDIHWDSFNSSFMHVINLVFHEAGHVLFRPFGEFMTTLGGSLMQLIVPLVAMLALLIKNRDTFGATIGLWWLGQSMMDLAPYINDARSLTMPLLGGGTGADRPGWHDWENILLDLGLIEQDHTIAVMVDGIGSALMIFAFIWGALLLKNRGQITNKAKPCR</sequence>
<accession>A0A6N0HW97</accession>
<name>A0A6N0HW97_9GAMM</name>
<feature type="transmembrane region" description="Helical" evidence="1">
    <location>
        <begin position="82"/>
        <end position="102"/>
    </location>
</feature>
<keyword evidence="1" id="KW-1133">Transmembrane helix</keyword>
<reference evidence="2 3" key="1">
    <citation type="submission" date="2020-05" db="EMBL/GenBank/DDBJ databases">
        <title>Horizontal transmission and recombination maintain forever young bacterial symbiont genomes.</title>
        <authorList>
            <person name="Russell S.L."/>
            <person name="Pepper-Tunick E."/>
            <person name="Svedberg J."/>
            <person name="Byrne A."/>
            <person name="Ruelas Castillo J."/>
            <person name="Vollmers C."/>
            <person name="Beinart R.A."/>
            <person name="Corbett-Detig R."/>
        </authorList>
    </citation>
    <scope>NUCLEOTIDE SEQUENCE [LARGE SCALE GENOMIC DNA]</scope>
    <source>
        <strain evidence="2">Santa_Monica_outfall</strain>
    </source>
</reference>
<keyword evidence="1" id="KW-0812">Transmembrane</keyword>
<protein>
    <submittedName>
        <fullName evidence="2">Zinc ribbon domain-containing protein</fullName>
    </submittedName>
</protein>
<dbReference type="Proteomes" id="UP000509658">
    <property type="component" value="Chromosome"/>
</dbReference>
<evidence type="ECO:0000256" key="1">
    <source>
        <dbReference type="SAM" id="Phobius"/>
    </source>
</evidence>
<evidence type="ECO:0000313" key="2">
    <source>
        <dbReference type="EMBL" id="QKQ26643.1"/>
    </source>
</evidence>
<feature type="transmembrane region" description="Helical" evidence="1">
    <location>
        <begin position="160"/>
        <end position="180"/>
    </location>
</feature>
<feature type="transmembrane region" description="Helical" evidence="1">
    <location>
        <begin position="131"/>
        <end position="153"/>
    </location>
</feature>
<dbReference type="EMBL" id="CP054491">
    <property type="protein sequence ID" value="QKQ26643.1"/>
    <property type="molecule type" value="Genomic_DNA"/>
</dbReference>
<feature type="transmembrane region" description="Helical" evidence="1">
    <location>
        <begin position="221"/>
        <end position="244"/>
    </location>
</feature>
<dbReference type="AlphaFoldDB" id="A0A6N0HW97"/>
<organism evidence="2 3">
    <name type="scientific">Candidatus Reidiella endopervernicosa</name>
    <dbReference type="NCBI Taxonomy" id="2738883"/>
    <lineage>
        <taxon>Bacteria</taxon>
        <taxon>Pseudomonadati</taxon>
        <taxon>Pseudomonadota</taxon>
        <taxon>Gammaproteobacteria</taxon>
        <taxon>Candidatus Reidiella</taxon>
    </lineage>
</organism>
<dbReference type="RefSeq" id="WP_174673135.1">
    <property type="nucleotide sequence ID" value="NZ_CP054491.1"/>
</dbReference>
<evidence type="ECO:0000313" key="3">
    <source>
        <dbReference type="Proteomes" id="UP000509658"/>
    </source>
</evidence>
<proteinExistence type="predicted"/>
<dbReference type="KEGG" id="rev:HUE57_10400"/>
<gene>
    <name evidence="2" type="ORF">HUE57_10400</name>
</gene>
<keyword evidence="1" id="KW-0472">Membrane</keyword>
<keyword evidence="3" id="KW-1185">Reference proteome</keyword>